<sequence length="91" mass="9371">MNMPRIILVPAVALALSLGAEAAAFAESPAHASPASSNAIPTDAEVKAATTPVRKIDVSKACSAAADRQNLHGKARKTFYSDCRRHGGPSS</sequence>
<feature type="signal peptide" evidence="1">
    <location>
        <begin position="1"/>
        <end position="22"/>
    </location>
</feature>
<dbReference type="InterPro" id="IPR011690">
    <property type="entry name" value="P_starv_induced_PsiF"/>
</dbReference>
<evidence type="ECO:0000313" key="2">
    <source>
        <dbReference type="EMBL" id="MDQ0391733.1"/>
    </source>
</evidence>
<feature type="chain" id="PRO_5046824361" description="PsiF repeat-containing protein" evidence="1">
    <location>
        <begin position="23"/>
        <end position="91"/>
    </location>
</feature>
<evidence type="ECO:0000313" key="3">
    <source>
        <dbReference type="Proteomes" id="UP001237448"/>
    </source>
</evidence>
<dbReference type="Pfam" id="PF07769">
    <property type="entry name" value="PsiF_repeat"/>
    <property type="match status" value="1"/>
</dbReference>
<accession>A0ABU0FAT6</accession>
<protein>
    <recommendedName>
        <fullName evidence="4">PsiF repeat-containing protein</fullName>
    </recommendedName>
</protein>
<evidence type="ECO:0008006" key="4">
    <source>
        <dbReference type="Google" id="ProtNLM"/>
    </source>
</evidence>
<gene>
    <name evidence="2" type="ORF">J3R73_001525</name>
</gene>
<dbReference type="Proteomes" id="UP001237448">
    <property type="component" value="Unassembled WGS sequence"/>
</dbReference>
<keyword evidence="1" id="KW-0732">Signal</keyword>
<evidence type="ECO:0000256" key="1">
    <source>
        <dbReference type="SAM" id="SignalP"/>
    </source>
</evidence>
<organism evidence="2 3">
    <name type="scientific">Labrys monachus</name>
    <dbReference type="NCBI Taxonomy" id="217067"/>
    <lineage>
        <taxon>Bacteria</taxon>
        <taxon>Pseudomonadati</taxon>
        <taxon>Pseudomonadota</taxon>
        <taxon>Alphaproteobacteria</taxon>
        <taxon>Hyphomicrobiales</taxon>
        <taxon>Xanthobacteraceae</taxon>
        <taxon>Labrys</taxon>
    </lineage>
</organism>
<keyword evidence="3" id="KW-1185">Reference proteome</keyword>
<dbReference type="EMBL" id="JAUSVK010000001">
    <property type="protein sequence ID" value="MDQ0391733.1"/>
    <property type="molecule type" value="Genomic_DNA"/>
</dbReference>
<comment type="caution">
    <text evidence="2">The sequence shown here is derived from an EMBL/GenBank/DDBJ whole genome shotgun (WGS) entry which is preliminary data.</text>
</comment>
<reference evidence="2 3" key="1">
    <citation type="submission" date="2023-07" db="EMBL/GenBank/DDBJ databases">
        <title>Genomic Encyclopedia of Type Strains, Phase IV (KMG-IV): sequencing the most valuable type-strain genomes for metagenomic binning, comparative biology and taxonomic classification.</title>
        <authorList>
            <person name="Goeker M."/>
        </authorList>
    </citation>
    <scope>NUCLEOTIDE SEQUENCE [LARGE SCALE GENOMIC DNA]</scope>
    <source>
        <strain evidence="2 3">DSM 5896</strain>
    </source>
</reference>
<dbReference type="RefSeq" id="WP_307424538.1">
    <property type="nucleotide sequence ID" value="NZ_JAUSVK010000001.1"/>
</dbReference>
<proteinExistence type="predicted"/>
<name>A0ABU0FAT6_9HYPH</name>